<comment type="subcellular location">
    <subcellularLocation>
        <location evidence="1">Nucleus</location>
    </subcellularLocation>
</comment>
<keyword evidence="3" id="KW-0539">Nucleus</keyword>
<evidence type="ECO:0000256" key="4">
    <source>
        <dbReference type="SAM" id="MobiDB-lite"/>
    </source>
</evidence>
<name>A0A369K6I7_HYPMA</name>
<sequence>MSAPSFSSFPPSFSSFPDLDAGSSKRSRELSKTRGSDHEDEKKKKHDKSSRKGKDSARDARKKRKLSHTKDDAQRVPHSPRHQEEYAKQATEDAASRLFFSDRKGDRYNVEYGGLHAGDVPKYSLVGRGRHIFGLSYAWIATHRSGKGIEVGPNDRRKMSSLTDSSSRALLAAPPTRRIMQTGDTYKYQEVNGFLRLPSGRRQKQNDQSYRSITRPKDDAHSDSESSDASEHPSVDESSGDESEGVVLTAHQETLKLLEQGLQADPTSIDKWLQLLTQTLSTIPISSKNATKARSEITISILARALAADPRNAASKLLRLRFLQAGEEVWHESKVRAEWEDALKVGGVEIWLEWLEWRIRKANNGVDGIVADAVRVLNVMDQDELAKVRVFWRVGVVFKNAGFSERTTAMFQAQAELMFEVPQALYGLPHDTQLDHLEEFWESEVPRVGEEEARGWAAWVSAGRKPPSSRSIVISSTNDEVDLDPYRHWSAQERNADHTNVFPSRSSDDSDDPYSMILFSDIRPLLLNLQSPRAKDAFRLAWLSVLGLNIPGFSASLSTNELNWDDRWNQDYLTRPSYLDALFPAADSTQNRLTTEAVSGVIVGREREYVSGFGPVRSWGYGVLGPLDGLGSEKSGKRKGRAWLWGEVDVDGLDGGFVRRLFVQLRLGAEDEEWDILSLAFEAAINVKSAVKFSRLLLSKDESLPRWAAHAQVETMRGRLDDARKVYQTILMAASNPNSPGTSLLWWNWAEMEWIAGHSVQALQVVLRAVGVESQGGIAALRAKRGLDDAIKGEAQWKLREAWIKLRALLEVLSTSEPSAALRVFDDHLFGERKIGVRRESLIVACLLMLYHYGVTLKNPMPPSMLRQRVEKALEEYPSNSVILGLFLEGERGQGIWGRVRGILGENGGKMKDVVRRVEEVWIAGWERGRWRSEIERTRSGLAAAVESERTRGSHVTWRVYLEFEIRAGQLQRAKKLLFRAIGECPLVKELYLLAFGALRGVFSANELNGIADTMAERGLRLRRGLDEVLAGWNNVEENKEEMSDSGDDEIVDNARELRRLMPY</sequence>
<feature type="compositionally biased region" description="Basic and acidic residues" evidence="4">
    <location>
        <begin position="50"/>
        <end position="59"/>
    </location>
</feature>
<evidence type="ECO:0000256" key="3">
    <source>
        <dbReference type="ARBA" id="ARBA00023242"/>
    </source>
</evidence>
<feature type="region of interest" description="Disordered" evidence="4">
    <location>
        <begin position="1"/>
        <end position="90"/>
    </location>
</feature>
<keyword evidence="6" id="KW-1185">Reference proteome</keyword>
<proteinExistence type="inferred from homology"/>
<accession>A0A369K6I7</accession>
<dbReference type="PANTHER" id="PTHR13471">
    <property type="entry name" value="TETRATRICOPEPTIDE-LIKE HELICAL"/>
    <property type="match status" value="1"/>
</dbReference>
<evidence type="ECO:0000313" key="6">
    <source>
        <dbReference type="Proteomes" id="UP000076154"/>
    </source>
</evidence>
<evidence type="ECO:0000256" key="2">
    <source>
        <dbReference type="ARBA" id="ARBA00009265"/>
    </source>
</evidence>
<dbReference type="OrthoDB" id="297219at2759"/>
<dbReference type="PANTHER" id="PTHR13471:SF0">
    <property type="entry name" value="NUCLEAR EXOSOME REGULATOR NRDE2"/>
    <property type="match status" value="1"/>
</dbReference>
<dbReference type="Gene3D" id="1.25.40.10">
    <property type="entry name" value="Tetratricopeptide repeat domain"/>
    <property type="match status" value="1"/>
</dbReference>
<comment type="caution">
    <text evidence="5">The sequence shown here is derived from an EMBL/GenBank/DDBJ whole genome shotgun (WGS) entry which is preliminary data.</text>
</comment>
<evidence type="ECO:0000256" key="1">
    <source>
        <dbReference type="ARBA" id="ARBA00004123"/>
    </source>
</evidence>
<dbReference type="GO" id="GO:0071013">
    <property type="term" value="C:catalytic step 2 spliceosome"/>
    <property type="evidence" value="ECO:0007669"/>
    <property type="project" value="TreeGrafter"/>
</dbReference>
<reference evidence="5" key="1">
    <citation type="submission" date="2018-04" db="EMBL/GenBank/DDBJ databases">
        <title>Whole genome sequencing of Hypsizygus marmoreus.</title>
        <authorList>
            <person name="Choi I.-G."/>
            <person name="Min B."/>
            <person name="Kim J.-G."/>
            <person name="Kim S."/>
            <person name="Oh Y.-L."/>
            <person name="Kong W.-S."/>
            <person name="Park H."/>
            <person name="Jeong J."/>
            <person name="Song E.-S."/>
        </authorList>
    </citation>
    <scope>NUCLEOTIDE SEQUENCE [LARGE SCALE GENOMIC DNA]</scope>
    <source>
        <strain evidence="5">51987-8</strain>
    </source>
</reference>
<dbReference type="InterPro" id="IPR013633">
    <property type="entry name" value="NRDE-2"/>
</dbReference>
<dbReference type="AlphaFoldDB" id="A0A369K6I7"/>
<feature type="compositionally biased region" description="Basic and acidic residues" evidence="4">
    <location>
        <begin position="68"/>
        <end position="90"/>
    </location>
</feature>
<dbReference type="GO" id="GO:1902369">
    <property type="term" value="P:negative regulation of RNA catabolic process"/>
    <property type="evidence" value="ECO:0007669"/>
    <property type="project" value="TreeGrafter"/>
</dbReference>
<protein>
    <submittedName>
        <fullName evidence="5">Protein NRDE2</fullName>
    </submittedName>
</protein>
<evidence type="ECO:0000313" key="5">
    <source>
        <dbReference type="EMBL" id="RDB29182.1"/>
    </source>
</evidence>
<feature type="compositionally biased region" description="Basic and acidic residues" evidence="4">
    <location>
        <begin position="215"/>
        <end position="235"/>
    </location>
</feature>
<gene>
    <name evidence="5" type="primary">NRDE2</name>
    <name evidence="5" type="ORF">Hypma_015663</name>
</gene>
<dbReference type="GO" id="GO:0031048">
    <property type="term" value="P:regulatory ncRNA-mediated heterochromatin formation"/>
    <property type="evidence" value="ECO:0007669"/>
    <property type="project" value="TreeGrafter"/>
</dbReference>
<organism evidence="5 6">
    <name type="scientific">Hypsizygus marmoreus</name>
    <name type="common">White beech mushroom</name>
    <name type="synonym">Agaricus marmoreus</name>
    <dbReference type="NCBI Taxonomy" id="39966"/>
    <lineage>
        <taxon>Eukaryota</taxon>
        <taxon>Fungi</taxon>
        <taxon>Dikarya</taxon>
        <taxon>Basidiomycota</taxon>
        <taxon>Agaricomycotina</taxon>
        <taxon>Agaricomycetes</taxon>
        <taxon>Agaricomycetidae</taxon>
        <taxon>Agaricales</taxon>
        <taxon>Tricholomatineae</taxon>
        <taxon>Lyophyllaceae</taxon>
        <taxon>Hypsizygus</taxon>
    </lineage>
</organism>
<feature type="compositionally biased region" description="Basic and acidic residues" evidence="4">
    <location>
        <begin position="26"/>
        <end position="42"/>
    </location>
</feature>
<dbReference type="Pfam" id="PF08424">
    <property type="entry name" value="NRDE-2"/>
    <property type="match status" value="1"/>
</dbReference>
<comment type="similarity">
    <text evidence="2">Belongs to the NRDE2 family.</text>
</comment>
<feature type="compositionally biased region" description="Low complexity" evidence="4">
    <location>
        <begin position="1"/>
        <end position="17"/>
    </location>
</feature>
<dbReference type="InterPro" id="IPR011990">
    <property type="entry name" value="TPR-like_helical_dom_sf"/>
</dbReference>
<dbReference type="InParanoid" id="A0A369K6I7"/>
<dbReference type="Proteomes" id="UP000076154">
    <property type="component" value="Unassembled WGS sequence"/>
</dbReference>
<dbReference type="EMBL" id="LUEZ02000010">
    <property type="protein sequence ID" value="RDB29182.1"/>
    <property type="molecule type" value="Genomic_DNA"/>
</dbReference>
<feature type="region of interest" description="Disordered" evidence="4">
    <location>
        <begin position="194"/>
        <end position="245"/>
    </location>
</feature>
<dbReference type="STRING" id="39966.A0A369K6I7"/>